<dbReference type="InterPro" id="IPR029063">
    <property type="entry name" value="SAM-dependent_MTases_sf"/>
</dbReference>
<dbReference type="GO" id="GO:0032259">
    <property type="term" value="P:methylation"/>
    <property type="evidence" value="ECO:0007669"/>
    <property type="project" value="UniProtKB-KW"/>
</dbReference>
<dbReference type="PANTHER" id="PTHR43861">
    <property type="entry name" value="TRANS-ACONITATE 2-METHYLTRANSFERASE-RELATED"/>
    <property type="match status" value="1"/>
</dbReference>
<dbReference type="CDD" id="cd02440">
    <property type="entry name" value="AdoMet_MTases"/>
    <property type="match status" value="1"/>
</dbReference>
<dbReference type="SUPFAM" id="SSF53335">
    <property type="entry name" value="S-adenosyl-L-methionine-dependent methyltransferases"/>
    <property type="match status" value="1"/>
</dbReference>
<dbReference type="Gene3D" id="3.40.50.150">
    <property type="entry name" value="Vaccinia Virus protein VP39"/>
    <property type="match status" value="1"/>
</dbReference>
<sequence length="210" mass="23422">MKQEVRKDFDKEAAQWDTNPFRTKLASQVAAAIIREIQPSLEMKVLDFGCGTGLLTLKLQPLVKSITGADSSHGMLGVLKDKIKTQGLTNVHTEFVDFEKGEHIKGDYNLIVSSMVAHHVPDTLALFKEWHRLLLPGGQVSFADLDTEDGAFHGDNTGVFHLGFDRQRLRLLLQEAGFHTIRDTTATIMSKEIEGKSVREFSIFMIAANK</sequence>
<organism evidence="2">
    <name type="scientific">mine drainage metagenome</name>
    <dbReference type="NCBI Taxonomy" id="410659"/>
    <lineage>
        <taxon>unclassified sequences</taxon>
        <taxon>metagenomes</taxon>
        <taxon>ecological metagenomes</taxon>
    </lineage>
</organism>
<dbReference type="AlphaFoldDB" id="A0A1J5RMG3"/>
<protein>
    <submittedName>
        <fullName evidence="2">Ubiquinone biosynthesis O-methyltransferase</fullName>
        <ecNumber evidence="2">2.1.1.222</ecNumber>
        <ecNumber evidence="2">2.1.1.64</ecNumber>
    </submittedName>
</protein>
<gene>
    <name evidence="2" type="primary">ubiG_22</name>
    <name evidence="2" type="ORF">GALL_213180</name>
</gene>
<reference evidence="2" key="1">
    <citation type="submission" date="2016-10" db="EMBL/GenBank/DDBJ databases">
        <title>Sequence of Gallionella enrichment culture.</title>
        <authorList>
            <person name="Poehlein A."/>
            <person name="Muehling M."/>
            <person name="Daniel R."/>
        </authorList>
    </citation>
    <scope>NUCLEOTIDE SEQUENCE</scope>
</reference>
<dbReference type="EC" id="2.1.1.222" evidence="2"/>
<evidence type="ECO:0000256" key="1">
    <source>
        <dbReference type="ARBA" id="ARBA00022679"/>
    </source>
</evidence>
<accession>A0A1J5RMG3</accession>
<keyword evidence="2" id="KW-0489">Methyltransferase</keyword>
<keyword evidence="2" id="KW-0830">Ubiquinone</keyword>
<dbReference type="EMBL" id="MLJW01000144">
    <property type="protein sequence ID" value="OIQ96730.1"/>
    <property type="molecule type" value="Genomic_DNA"/>
</dbReference>
<evidence type="ECO:0000313" key="2">
    <source>
        <dbReference type="EMBL" id="OIQ96730.1"/>
    </source>
</evidence>
<name>A0A1J5RMG3_9ZZZZ</name>
<dbReference type="EC" id="2.1.1.64" evidence="2"/>
<proteinExistence type="predicted"/>
<dbReference type="Pfam" id="PF13489">
    <property type="entry name" value="Methyltransf_23"/>
    <property type="match status" value="1"/>
</dbReference>
<dbReference type="PANTHER" id="PTHR43861:SF3">
    <property type="entry name" value="PUTATIVE (AFU_ORTHOLOGUE AFUA_2G14390)-RELATED"/>
    <property type="match status" value="1"/>
</dbReference>
<dbReference type="GO" id="GO:0102208">
    <property type="term" value="F:2-polyprenyl-6-hydroxyphenol methylase activity"/>
    <property type="evidence" value="ECO:0007669"/>
    <property type="project" value="UniProtKB-EC"/>
</dbReference>
<dbReference type="GO" id="GO:0061542">
    <property type="term" value="F:3-demethylubiquinol 3-O-methyltransferase activity"/>
    <property type="evidence" value="ECO:0007669"/>
    <property type="project" value="UniProtKB-EC"/>
</dbReference>
<comment type="caution">
    <text evidence="2">The sequence shown here is derived from an EMBL/GenBank/DDBJ whole genome shotgun (WGS) entry which is preliminary data.</text>
</comment>
<keyword evidence="1 2" id="KW-0808">Transferase</keyword>